<evidence type="ECO:0000313" key="1">
    <source>
        <dbReference type="EMBL" id="MFD1066484.1"/>
    </source>
</evidence>
<protein>
    <submittedName>
        <fullName evidence="1">Uncharacterized protein</fullName>
    </submittedName>
</protein>
<dbReference type="Proteomes" id="UP001597041">
    <property type="component" value="Unassembled WGS sequence"/>
</dbReference>
<accession>A0ABW3NFZ9</accession>
<evidence type="ECO:0000313" key="2">
    <source>
        <dbReference type="Proteomes" id="UP001597041"/>
    </source>
</evidence>
<reference evidence="2" key="1">
    <citation type="journal article" date="2019" name="Int. J. Syst. Evol. Microbiol.">
        <title>The Global Catalogue of Microorganisms (GCM) 10K type strain sequencing project: providing services to taxonomists for standard genome sequencing and annotation.</title>
        <authorList>
            <consortium name="The Broad Institute Genomics Platform"/>
            <consortium name="The Broad Institute Genome Sequencing Center for Infectious Disease"/>
            <person name="Wu L."/>
            <person name="Ma J."/>
        </authorList>
    </citation>
    <scope>NUCLEOTIDE SEQUENCE [LARGE SCALE GENOMIC DNA]</scope>
    <source>
        <strain evidence="2">CCUG 56608</strain>
    </source>
</reference>
<comment type="caution">
    <text evidence="1">The sequence shown here is derived from an EMBL/GenBank/DDBJ whole genome shotgun (WGS) entry which is preliminary data.</text>
</comment>
<name>A0ABW3NFZ9_9BACI</name>
<organism evidence="1 2">
    <name type="scientific">Oceanobacillus locisalsi</name>
    <dbReference type="NCBI Taxonomy" id="546107"/>
    <lineage>
        <taxon>Bacteria</taxon>
        <taxon>Bacillati</taxon>
        <taxon>Bacillota</taxon>
        <taxon>Bacilli</taxon>
        <taxon>Bacillales</taxon>
        <taxon>Bacillaceae</taxon>
        <taxon>Oceanobacillus</taxon>
    </lineage>
</organism>
<keyword evidence="2" id="KW-1185">Reference proteome</keyword>
<dbReference type="RefSeq" id="WP_379592061.1">
    <property type="nucleotide sequence ID" value="NZ_JBHTKK010000011.1"/>
</dbReference>
<gene>
    <name evidence="1" type="ORF">ACFQ19_10660</name>
</gene>
<dbReference type="EMBL" id="JBHTKK010000011">
    <property type="protein sequence ID" value="MFD1066484.1"/>
    <property type="molecule type" value="Genomic_DNA"/>
</dbReference>
<proteinExistence type="predicted"/>
<sequence length="59" mass="6799">MKISLFGQKKAKRKYALPTGGIRESLTIIVIPAVKKNKPEIKKKFLEFLFLLLNFHALE</sequence>